<evidence type="ECO:0000256" key="1">
    <source>
        <dbReference type="SAM" id="MobiDB-lite"/>
    </source>
</evidence>
<accession>A0ABS6UYR9</accession>
<organism evidence="3 4">
    <name type="scientific">Pseudonocardia abyssalis</name>
    <dbReference type="NCBI Taxonomy" id="2792008"/>
    <lineage>
        <taxon>Bacteria</taxon>
        <taxon>Bacillati</taxon>
        <taxon>Actinomycetota</taxon>
        <taxon>Actinomycetes</taxon>
        <taxon>Pseudonocardiales</taxon>
        <taxon>Pseudonocardiaceae</taxon>
        <taxon>Pseudonocardia</taxon>
    </lineage>
</organism>
<dbReference type="InterPro" id="IPR013879">
    <property type="entry name" value="DUF1761"/>
</dbReference>
<protein>
    <submittedName>
        <fullName evidence="3">DUF1761 domain-containing protein</fullName>
    </submittedName>
</protein>
<evidence type="ECO:0000313" key="3">
    <source>
        <dbReference type="EMBL" id="MBW0137392.1"/>
    </source>
</evidence>
<name>A0ABS6UYR9_9PSEU</name>
<dbReference type="EMBL" id="JADQDK010000001">
    <property type="protein sequence ID" value="MBW0137392.1"/>
    <property type="molecule type" value="Genomic_DNA"/>
</dbReference>
<dbReference type="Pfam" id="PF08570">
    <property type="entry name" value="DUF1761"/>
    <property type="match status" value="1"/>
</dbReference>
<sequence>MNIAPRRWSPAPVRRPGPPPRRRRRSGFSVTIGPGARTVGASWSPRRQSGPVTADREVNPLAVGVAAVAAFVASGAYYGALAARLARLSPAYAGERRSVATTAGFELVRNVVLALVIAGLAAGLGVTALGPALLLALALWVAFPAVLLTGSVFHERVPVALAGIHAGDWLLKVLIITLVVGIRA</sequence>
<comment type="caution">
    <text evidence="3">The sequence shown here is derived from an EMBL/GenBank/DDBJ whole genome shotgun (WGS) entry which is preliminary data.</text>
</comment>
<keyword evidence="2" id="KW-0812">Transmembrane</keyword>
<dbReference type="Proteomes" id="UP000694287">
    <property type="component" value="Unassembled WGS sequence"/>
</dbReference>
<feature type="region of interest" description="Disordered" evidence="1">
    <location>
        <begin position="1"/>
        <end position="53"/>
    </location>
</feature>
<keyword evidence="2" id="KW-1133">Transmembrane helix</keyword>
<keyword evidence="4" id="KW-1185">Reference proteome</keyword>
<feature type="transmembrane region" description="Helical" evidence="2">
    <location>
        <begin position="132"/>
        <end position="153"/>
    </location>
</feature>
<evidence type="ECO:0000256" key="2">
    <source>
        <dbReference type="SAM" id="Phobius"/>
    </source>
</evidence>
<gene>
    <name evidence="3" type="ORF">I4I81_24475</name>
</gene>
<keyword evidence="2" id="KW-0472">Membrane</keyword>
<feature type="transmembrane region" description="Helical" evidence="2">
    <location>
        <begin position="61"/>
        <end position="86"/>
    </location>
</feature>
<feature type="transmembrane region" description="Helical" evidence="2">
    <location>
        <begin position="160"/>
        <end position="182"/>
    </location>
</feature>
<proteinExistence type="predicted"/>
<feature type="transmembrane region" description="Helical" evidence="2">
    <location>
        <begin position="107"/>
        <end position="126"/>
    </location>
</feature>
<reference evidence="3 4" key="1">
    <citation type="submission" date="2020-11" db="EMBL/GenBank/DDBJ databases">
        <title>Pseudonocardia abyssalis sp. nov. and Pseudonocardia oceani sp. nov., description and phylogenomic analysis of two novel actinomycetes isolated from the deep Southern Ocean.</title>
        <authorList>
            <person name="Parra J."/>
        </authorList>
    </citation>
    <scope>NUCLEOTIDE SEQUENCE [LARGE SCALE GENOMIC DNA]</scope>
    <source>
        <strain evidence="3 4">KRD-168</strain>
    </source>
</reference>
<evidence type="ECO:0000313" key="4">
    <source>
        <dbReference type="Proteomes" id="UP000694287"/>
    </source>
</evidence>